<dbReference type="AlphaFoldDB" id="A0AAD5C3U7"/>
<evidence type="ECO:0000313" key="2">
    <source>
        <dbReference type="EMBL" id="KAI7734535.1"/>
    </source>
</evidence>
<evidence type="ECO:0000256" key="1">
    <source>
        <dbReference type="SAM" id="MobiDB-lite"/>
    </source>
</evidence>
<reference evidence="2" key="1">
    <citation type="submission" date="2022-06" db="EMBL/GenBank/DDBJ databases">
        <title>Uncovering the hologenomic basis of an extraordinary plant invasion.</title>
        <authorList>
            <person name="Bieker V.C."/>
            <person name="Martin M.D."/>
            <person name="Gilbert T."/>
            <person name="Hodgins K."/>
            <person name="Battlay P."/>
            <person name="Petersen B."/>
            <person name="Wilson J."/>
        </authorList>
    </citation>
    <scope>NUCLEOTIDE SEQUENCE</scope>
    <source>
        <strain evidence="2">AA19_3_7</strain>
        <tissue evidence="2">Leaf</tissue>
    </source>
</reference>
<accession>A0AAD5C3U7</accession>
<keyword evidence="3" id="KW-1185">Reference proteome</keyword>
<feature type="region of interest" description="Disordered" evidence="1">
    <location>
        <begin position="1"/>
        <end position="22"/>
    </location>
</feature>
<name>A0AAD5C3U7_AMBAR</name>
<gene>
    <name evidence="2" type="ORF">M8C21_025063</name>
</gene>
<sequence>MDEEYQGDVKVSGEDYSAQPTESKRHFKSLLAGLFKTKGKTTQPTSKLSLVGYDLIRLAHPSGKLAAEKAFGDDNPDKNYRHNYPRSLITQNCHMGLINEKPGIRLNNLQPDMFCSCKKIQECMILNGRIWALGEFGG</sequence>
<dbReference type="Proteomes" id="UP001206925">
    <property type="component" value="Unassembled WGS sequence"/>
</dbReference>
<feature type="non-terminal residue" evidence="2">
    <location>
        <position position="1"/>
    </location>
</feature>
<organism evidence="2 3">
    <name type="scientific">Ambrosia artemisiifolia</name>
    <name type="common">Common ragweed</name>
    <dbReference type="NCBI Taxonomy" id="4212"/>
    <lineage>
        <taxon>Eukaryota</taxon>
        <taxon>Viridiplantae</taxon>
        <taxon>Streptophyta</taxon>
        <taxon>Embryophyta</taxon>
        <taxon>Tracheophyta</taxon>
        <taxon>Spermatophyta</taxon>
        <taxon>Magnoliopsida</taxon>
        <taxon>eudicotyledons</taxon>
        <taxon>Gunneridae</taxon>
        <taxon>Pentapetalae</taxon>
        <taxon>asterids</taxon>
        <taxon>campanulids</taxon>
        <taxon>Asterales</taxon>
        <taxon>Asteraceae</taxon>
        <taxon>Asteroideae</taxon>
        <taxon>Heliantheae alliance</taxon>
        <taxon>Heliantheae</taxon>
        <taxon>Ambrosia</taxon>
    </lineage>
</organism>
<evidence type="ECO:0000313" key="3">
    <source>
        <dbReference type="Proteomes" id="UP001206925"/>
    </source>
</evidence>
<comment type="caution">
    <text evidence="2">The sequence shown here is derived from an EMBL/GenBank/DDBJ whole genome shotgun (WGS) entry which is preliminary data.</text>
</comment>
<protein>
    <submittedName>
        <fullName evidence="2">Uncharacterized protein</fullName>
    </submittedName>
</protein>
<proteinExistence type="predicted"/>
<dbReference type="EMBL" id="JAMZMK010009694">
    <property type="protein sequence ID" value="KAI7734535.1"/>
    <property type="molecule type" value="Genomic_DNA"/>
</dbReference>